<evidence type="ECO:0000259" key="13">
    <source>
        <dbReference type="PROSITE" id="PS50990"/>
    </source>
</evidence>
<dbReference type="InterPro" id="IPR039421">
    <property type="entry name" value="Type_1_exporter"/>
</dbReference>
<dbReference type="InterPro" id="IPR003593">
    <property type="entry name" value="AAA+_ATPase"/>
</dbReference>
<evidence type="ECO:0000256" key="6">
    <source>
        <dbReference type="ARBA" id="ARBA00022801"/>
    </source>
</evidence>
<dbReference type="PROSITE" id="PS50990">
    <property type="entry name" value="PEPTIDASE_C39"/>
    <property type="match status" value="1"/>
</dbReference>
<dbReference type="InterPro" id="IPR036640">
    <property type="entry name" value="ABC1_TM_sf"/>
</dbReference>
<dbReference type="InterPro" id="IPR005074">
    <property type="entry name" value="Peptidase_C39"/>
</dbReference>
<dbReference type="RefSeq" id="WP_309939166.1">
    <property type="nucleotide sequence ID" value="NZ_AP025305.1"/>
</dbReference>
<reference evidence="14" key="1">
    <citation type="submission" date="2023-07" db="EMBL/GenBank/DDBJ databases">
        <title>Genomic Encyclopedia of Type Strains, Phase IV (KMG-IV): sequencing the most valuable type-strain genomes for metagenomic binning, comparative biology and taxonomic classification.</title>
        <authorList>
            <person name="Goeker M."/>
        </authorList>
    </citation>
    <scope>NUCLEOTIDE SEQUENCE</scope>
    <source>
        <strain evidence="14">DSM 26174</strain>
    </source>
</reference>
<feature type="transmembrane region" description="Helical" evidence="10">
    <location>
        <begin position="174"/>
        <end position="195"/>
    </location>
</feature>
<accession>A0AAE4BQS9</accession>
<feature type="domain" description="ABC transporter" evidence="11">
    <location>
        <begin position="491"/>
        <end position="727"/>
    </location>
</feature>
<dbReference type="PANTHER" id="PTHR43394">
    <property type="entry name" value="ATP-DEPENDENT PERMEASE MDL1, MITOCHONDRIAL"/>
    <property type="match status" value="1"/>
</dbReference>
<dbReference type="InterPro" id="IPR003439">
    <property type="entry name" value="ABC_transporter-like_ATP-bd"/>
</dbReference>
<dbReference type="EMBL" id="JAVDQD010000002">
    <property type="protein sequence ID" value="MDR6239499.1"/>
    <property type="molecule type" value="Genomic_DNA"/>
</dbReference>
<dbReference type="Pfam" id="PF00664">
    <property type="entry name" value="ABC_membrane"/>
    <property type="match status" value="1"/>
</dbReference>
<dbReference type="PROSITE" id="PS50929">
    <property type="entry name" value="ABC_TM1F"/>
    <property type="match status" value="1"/>
</dbReference>
<dbReference type="Pfam" id="PF03412">
    <property type="entry name" value="Peptidase_C39"/>
    <property type="match status" value="1"/>
</dbReference>
<feature type="transmembrane region" description="Helical" evidence="10">
    <location>
        <begin position="314"/>
        <end position="333"/>
    </location>
</feature>
<keyword evidence="15" id="KW-1185">Reference proteome</keyword>
<evidence type="ECO:0000256" key="8">
    <source>
        <dbReference type="ARBA" id="ARBA00022989"/>
    </source>
</evidence>
<feature type="domain" description="Peptidase C39" evidence="13">
    <location>
        <begin position="9"/>
        <end position="133"/>
    </location>
</feature>
<dbReference type="SUPFAM" id="SSF52540">
    <property type="entry name" value="P-loop containing nucleoside triphosphate hydrolases"/>
    <property type="match status" value="1"/>
</dbReference>
<dbReference type="Gene3D" id="3.90.70.10">
    <property type="entry name" value="Cysteine proteinases"/>
    <property type="match status" value="1"/>
</dbReference>
<organism evidence="14 15">
    <name type="scientific">Aureibacter tunicatorum</name>
    <dbReference type="NCBI Taxonomy" id="866807"/>
    <lineage>
        <taxon>Bacteria</taxon>
        <taxon>Pseudomonadati</taxon>
        <taxon>Bacteroidota</taxon>
        <taxon>Cytophagia</taxon>
        <taxon>Cytophagales</taxon>
        <taxon>Persicobacteraceae</taxon>
        <taxon>Aureibacter</taxon>
    </lineage>
</organism>
<evidence type="ECO:0000313" key="15">
    <source>
        <dbReference type="Proteomes" id="UP001185092"/>
    </source>
</evidence>
<protein>
    <submittedName>
        <fullName evidence="14">ATP-binding cassette subfamily B protein</fullName>
    </submittedName>
</protein>
<dbReference type="Proteomes" id="UP001185092">
    <property type="component" value="Unassembled WGS sequence"/>
</dbReference>
<dbReference type="GO" id="GO:0005524">
    <property type="term" value="F:ATP binding"/>
    <property type="evidence" value="ECO:0007669"/>
    <property type="project" value="UniProtKB-KW"/>
</dbReference>
<evidence type="ECO:0000256" key="4">
    <source>
        <dbReference type="ARBA" id="ARBA00022692"/>
    </source>
</evidence>
<dbReference type="InterPro" id="IPR027417">
    <property type="entry name" value="P-loop_NTPase"/>
</dbReference>
<dbReference type="GO" id="GO:0015421">
    <property type="term" value="F:ABC-type oligopeptide transporter activity"/>
    <property type="evidence" value="ECO:0007669"/>
    <property type="project" value="TreeGrafter"/>
</dbReference>
<keyword evidence="4 10" id="KW-0812">Transmembrane</keyword>
<keyword evidence="8 10" id="KW-1133">Transmembrane helix</keyword>
<keyword evidence="2" id="KW-0813">Transport</keyword>
<evidence type="ECO:0000313" key="14">
    <source>
        <dbReference type="EMBL" id="MDR6239499.1"/>
    </source>
</evidence>
<evidence type="ECO:0000259" key="12">
    <source>
        <dbReference type="PROSITE" id="PS50929"/>
    </source>
</evidence>
<evidence type="ECO:0000259" key="11">
    <source>
        <dbReference type="PROSITE" id="PS50893"/>
    </source>
</evidence>
<dbReference type="CDD" id="cd02418">
    <property type="entry name" value="Peptidase_C39B"/>
    <property type="match status" value="1"/>
</dbReference>
<dbReference type="GO" id="GO:0006508">
    <property type="term" value="P:proteolysis"/>
    <property type="evidence" value="ECO:0007669"/>
    <property type="project" value="InterPro"/>
</dbReference>
<proteinExistence type="predicted"/>
<dbReference type="Gene3D" id="3.40.50.300">
    <property type="entry name" value="P-loop containing nucleotide triphosphate hydrolases"/>
    <property type="match status" value="1"/>
</dbReference>
<dbReference type="CDD" id="cd18571">
    <property type="entry name" value="ABC_6TM_peptidase_like"/>
    <property type="match status" value="1"/>
</dbReference>
<feature type="transmembrane region" description="Helical" evidence="10">
    <location>
        <begin position="207"/>
        <end position="224"/>
    </location>
</feature>
<evidence type="ECO:0000256" key="1">
    <source>
        <dbReference type="ARBA" id="ARBA00004651"/>
    </source>
</evidence>
<keyword evidence="5" id="KW-0547">Nucleotide-binding</keyword>
<evidence type="ECO:0000256" key="9">
    <source>
        <dbReference type="ARBA" id="ARBA00023136"/>
    </source>
</evidence>
<name>A0AAE4BQS9_9BACT</name>
<keyword evidence="6" id="KW-0378">Hydrolase</keyword>
<dbReference type="GO" id="GO:0005886">
    <property type="term" value="C:plasma membrane"/>
    <property type="evidence" value="ECO:0007669"/>
    <property type="project" value="UniProtKB-SubCell"/>
</dbReference>
<keyword evidence="7 14" id="KW-0067">ATP-binding</keyword>
<feature type="domain" description="ABC transmembrane type-1" evidence="12">
    <location>
        <begin position="178"/>
        <end position="457"/>
    </location>
</feature>
<comment type="caution">
    <text evidence="14">The sequence shown here is derived from an EMBL/GenBank/DDBJ whole genome shotgun (WGS) entry which is preliminary data.</text>
</comment>
<dbReference type="AlphaFoldDB" id="A0AAE4BQS9"/>
<evidence type="ECO:0000256" key="5">
    <source>
        <dbReference type="ARBA" id="ARBA00022741"/>
    </source>
</evidence>
<dbReference type="SUPFAM" id="SSF90123">
    <property type="entry name" value="ABC transporter transmembrane region"/>
    <property type="match status" value="1"/>
</dbReference>
<dbReference type="PROSITE" id="PS50893">
    <property type="entry name" value="ABC_TRANSPORTER_2"/>
    <property type="match status" value="1"/>
</dbReference>
<evidence type="ECO:0000256" key="10">
    <source>
        <dbReference type="SAM" id="Phobius"/>
    </source>
</evidence>
<dbReference type="PANTHER" id="PTHR43394:SF1">
    <property type="entry name" value="ATP-BINDING CASSETTE SUB-FAMILY B MEMBER 10, MITOCHONDRIAL"/>
    <property type="match status" value="1"/>
</dbReference>
<dbReference type="GO" id="GO:0008233">
    <property type="term" value="F:peptidase activity"/>
    <property type="evidence" value="ECO:0007669"/>
    <property type="project" value="InterPro"/>
</dbReference>
<sequence length="737" mass="84412">MIKFPFYKQLDSMDCGPSSLRMIAKFYGKTYSLQFLRDLSYLSRDGVSMLGLSDAAEKIGFITKAYRLTWDQLEKEAILPCIIHWNDEHFVVLYKIKTKKNKKYIHVADPNQGLLKYSKKEFLNSWSKDGALGERFGNVLLLEPTPDFYDAGNEDNNKQNLSYLLKYIRPYKKYIFQLVLGMLTGTLIGLIFPFLTQSIVDKGISNNNLSFISMVLVAQFILIVGQTANEIIRNWLMLHVTSRVSISLLSNFLIKLMKLPIAYFDIKLLGDIIQRMEDHQRIQYFLTNGLINIIFAGITVIIYALIMAKYQLDILLIFLIGSAIYIVWVLLFLKSRRDLDYKQFQQSSKNQSNIIQLVTGMQEIKMNGCEKQKRWEWEKTQARLYKISLKSMSLDQFQYVGATFINHSKDILISFLVARSVVQGQMTLGMMMAVQYLIGQLNAPIQQFISFAQSAQDAKISLERLGEIHDQDDEEGIEQNKLYSIPKSENILLRNLTFQYEGPHSKKILEDVNFEILPGKITAIVGTSGSGKSTLMKLILGNYNPTVGEVLLNGIRINNYSSREWRKSCGVVMQEGFIFSDSIINNICVSDDYPNLEKFNKALEVSNLKEYIESLPLGYETKIGSDGHGLSTGQKQRILIARSVYKNPDYLFFDEATNALDANNERVIMENLEQFFKGRTVLIVAHRLSTVKNANQIIVLNNGKLVEKGNHEELISNKSEYYNLVKDQLEMESNLIY</sequence>
<evidence type="ECO:0000256" key="7">
    <source>
        <dbReference type="ARBA" id="ARBA00022840"/>
    </source>
</evidence>
<evidence type="ECO:0000256" key="2">
    <source>
        <dbReference type="ARBA" id="ARBA00022448"/>
    </source>
</evidence>
<dbReference type="Pfam" id="PF00005">
    <property type="entry name" value="ABC_tran"/>
    <property type="match status" value="1"/>
</dbReference>
<keyword evidence="3" id="KW-1003">Cell membrane</keyword>
<dbReference type="FunFam" id="3.40.50.300:FF:000299">
    <property type="entry name" value="ABC transporter ATP-binding protein/permease"/>
    <property type="match status" value="1"/>
</dbReference>
<comment type="subcellular location">
    <subcellularLocation>
        <location evidence="1">Cell membrane</location>
        <topology evidence="1">Multi-pass membrane protein</topology>
    </subcellularLocation>
</comment>
<feature type="transmembrane region" description="Helical" evidence="10">
    <location>
        <begin position="285"/>
        <end position="308"/>
    </location>
</feature>
<dbReference type="InterPro" id="IPR011527">
    <property type="entry name" value="ABC1_TM_dom"/>
</dbReference>
<dbReference type="SMART" id="SM00382">
    <property type="entry name" value="AAA"/>
    <property type="match status" value="1"/>
</dbReference>
<dbReference type="GO" id="GO:0016887">
    <property type="term" value="F:ATP hydrolysis activity"/>
    <property type="evidence" value="ECO:0007669"/>
    <property type="project" value="InterPro"/>
</dbReference>
<gene>
    <name evidence="14" type="ORF">HNQ88_002536</name>
</gene>
<keyword evidence="9 10" id="KW-0472">Membrane</keyword>
<evidence type="ECO:0000256" key="3">
    <source>
        <dbReference type="ARBA" id="ARBA00022475"/>
    </source>
</evidence>
<dbReference type="Gene3D" id="1.20.1560.10">
    <property type="entry name" value="ABC transporter type 1, transmembrane domain"/>
    <property type="match status" value="1"/>
</dbReference>